<protein>
    <recommendedName>
        <fullName evidence="10">Type II secretion system protein K</fullName>
    </recommendedName>
</protein>
<dbReference type="Proteomes" id="UP000533429">
    <property type="component" value="Unassembled WGS sequence"/>
</dbReference>
<keyword evidence="4 10" id="KW-1003">Cell membrane</keyword>
<keyword evidence="6" id="KW-0812">Transmembrane</keyword>
<comment type="subcellular location">
    <subcellularLocation>
        <location evidence="1 10">Cell inner membrane</location>
    </subcellularLocation>
</comment>
<keyword evidence="9 10" id="KW-0472">Membrane</keyword>
<gene>
    <name evidence="11" type="primary">gspK</name>
    <name evidence="11" type="ORF">HWA77_07425</name>
</gene>
<dbReference type="InterPro" id="IPR049031">
    <property type="entry name" value="T2SSK_SAM-like_1st"/>
</dbReference>
<dbReference type="InterPro" id="IPR005628">
    <property type="entry name" value="GspK"/>
</dbReference>
<dbReference type="AlphaFoldDB" id="A0A1C3DXA3"/>
<dbReference type="GO" id="GO:0009306">
    <property type="term" value="P:protein secretion"/>
    <property type="evidence" value="ECO:0007669"/>
    <property type="project" value="InterPro"/>
</dbReference>
<keyword evidence="8" id="KW-1133">Transmembrane helix</keyword>
<keyword evidence="7" id="KW-0653">Protein transport</keyword>
<sequence>MKKQQGVALIVVLLLVALMSLIASQMTERLQKNFYRVESQILHQQTYWYGFGIEALAKVAIEQSLKDSDTATLNQPWATKDRTYPLDNGDVTGTIIDRQACFNLNALAKVKSTTDGKKPYLVGVLQTLLEDSGVESYAAETIADSSWEFVDSDDAVQSATGAEDSTYAGLSPAYLPPDSLLANVTEFRAVNGVTAKIYNEVSPLLCALPTTEFKLNVNTLDKRDAPLLAAMFAPNLSVSDAEKLIADRPYNGWDKVEDFLAESVIKSVSQDTVKKAKAHLDVTSHYFQLDAEINVDRMRMRLVSLLKRDDKNKVTVVRRQYGGIRERISDDKAE</sequence>
<comment type="caution">
    <text evidence="11">The sequence shown here is derived from an EMBL/GenBank/DDBJ whole genome shotgun (WGS) entry which is preliminary data.</text>
</comment>
<dbReference type="PIRSF" id="PIRSF002786">
    <property type="entry name" value="XcpX"/>
    <property type="match status" value="1"/>
</dbReference>
<accession>A0A1C3DXA3</accession>
<evidence type="ECO:0000256" key="7">
    <source>
        <dbReference type="ARBA" id="ARBA00022927"/>
    </source>
</evidence>
<dbReference type="NCBIfam" id="NF037980">
    <property type="entry name" value="T2SS_GspK"/>
    <property type="match status" value="1"/>
</dbReference>
<dbReference type="InterPro" id="IPR038072">
    <property type="entry name" value="GspK_central_sf"/>
</dbReference>
<keyword evidence="3 10" id="KW-0813">Transport</keyword>
<evidence type="ECO:0000256" key="3">
    <source>
        <dbReference type="ARBA" id="ARBA00022448"/>
    </source>
</evidence>
<keyword evidence="5 10" id="KW-0997">Cell inner membrane</keyword>
<evidence type="ECO:0000256" key="4">
    <source>
        <dbReference type="ARBA" id="ARBA00022475"/>
    </source>
</evidence>
<reference evidence="11 12" key="1">
    <citation type="submission" date="2020-06" db="EMBL/GenBank/DDBJ databases">
        <title>Photobacterium damselae subsp. damselae comparative genomics.</title>
        <authorList>
            <person name="Osorio C.R."/>
        </authorList>
    </citation>
    <scope>NUCLEOTIDE SEQUENCE [LARGE SCALE GENOMIC DNA]</scope>
    <source>
        <strain evidence="11 12">TW250/03</strain>
    </source>
</reference>
<dbReference type="PANTHER" id="PTHR38831">
    <property type="entry name" value="TYPE II SECRETION SYSTEM PROTEIN K"/>
    <property type="match status" value="1"/>
</dbReference>
<dbReference type="GeneID" id="93396442"/>
<evidence type="ECO:0000256" key="6">
    <source>
        <dbReference type="ARBA" id="ARBA00022692"/>
    </source>
</evidence>
<dbReference type="GO" id="GO:0005886">
    <property type="term" value="C:plasma membrane"/>
    <property type="evidence" value="ECO:0007669"/>
    <property type="project" value="UniProtKB-SubCell"/>
</dbReference>
<dbReference type="KEGG" id="pds:CAY62_00180"/>
<evidence type="ECO:0000313" key="11">
    <source>
        <dbReference type="EMBL" id="NVP00040.1"/>
    </source>
</evidence>
<dbReference type="InterPro" id="IPR045584">
    <property type="entry name" value="Pilin-like"/>
</dbReference>
<evidence type="ECO:0000256" key="10">
    <source>
        <dbReference type="PIRNR" id="PIRNR002786"/>
    </source>
</evidence>
<evidence type="ECO:0000256" key="5">
    <source>
        <dbReference type="ARBA" id="ARBA00022519"/>
    </source>
</evidence>
<evidence type="ECO:0000256" key="9">
    <source>
        <dbReference type="ARBA" id="ARBA00023136"/>
    </source>
</evidence>
<evidence type="ECO:0000313" key="12">
    <source>
        <dbReference type="Proteomes" id="UP000533429"/>
    </source>
</evidence>
<dbReference type="SUPFAM" id="SSF158544">
    <property type="entry name" value="GspK insert domain-like"/>
    <property type="match status" value="2"/>
</dbReference>
<dbReference type="Gene3D" id="3.30.1300.30">
    <property type="entry name" value="GSPII I/J protein-like"/>
    <property type="match status" value="1"/>
</dbReference>
<dbReference type="SUPFAM" id="SSF54523">
    <property type="entry name" value="Pili subunits"/>
    <property type="match status" value="1"/>
</dbReference>
<dbReference type="EMBL" id="JABXOR010000467">
    <property type="protein sequence ID" value="NVP00040.1"/>
    <property type="molecule type" value="Genomic_DNA"/>
</dbReference>
<proteinExistence type="inferred from homology"/>
<dbReference type="Gene3D" id="1.10.40.60">
    <property type="entry name" value="EpsJ-like"/>
    <property type="match status" value="2"/>
</dbReference>
<evidence type="ECO:0000256" key="8">
    <source>
        <dbReference type="ARBA" id="ARBA00022989"/>
    </source>
</evidence>
<dbReference type="InterPro" id="IPR049179">
    <property type="entry name" value="T2SSK_SAM-like_2nd"/>
</dbReference>
<evidence type="ECO:0000256" key="1">
    <source>
        <dbReference type="ARBA" id="ARBA00004533"/>
    </source>
</evidence>
<dbReference type="Pfam" id="PF21687">
    <property type="entry name" value="T2SSK_1st"/>
    <property type="match status" value="1"/>
</dbReference>
<name>A0A1C3DXA3_PHODD</name>
<dbReference type="PANTHER" id="PTHR38831:SF1">
    <property type="entry name" value="TYPE II SECRETION SYSTEM PROTEIN K-RELATED"/>
    <property type="match status" value="1"/>
</dbReference>
<evidence type="ECO:0000256" key="2">
    <source>
        <dbReference type="ARBA" id="ARBA00007246"/>
    </source>
</evidence>
<comment type="similarity">
    <text evidence="2 10">Belongs to the GSP K family.</text>
</comment>
<organism evidence="11 12">
    <name type="scientific">Photobacterium damselae subsp. damselae</name>
    <name type="common">Listonella damsela</name>
    <dbReference type="NCBI Taxonomy" id="85581"/>
    <lineage>
        <taxon>Bacteria</taxon>
        <taxon>Pseudomonadati</taxon>
        <taxon>Pseudomonadota</taxon>
        <taxon>Gammaproteobacteria</taxon>
        <taxon>Vibrionales</taxon>
        <taxon>Vibrionaceae</taxon>
        <taxon>Photobacterium</taxon>
    </lineage>
</organism>
<dbReference type="Pfam" id="PF03934">
    <property type="entry name" value="T2SSK"/>
    <property type="match status" value="1"/>
</dbReference>
<dbReference type="RefSeq" id="WP_068968272.1">
    <property type="nucleotide sequence ID" value="NZ_CP021151.1"/>
</dbReference>